<dbReference type="SUPFAM" id="SSF54593">
    <property type="entry name" value="Glyoxalase/Bleomycin resistance protein/Dihydroxybiphenyl dioxygenase"/>
    <property type="match status" value="1"/>
</dbReference>
<name>A0A511RJN0_9DEIN</name>
<dbReference type="GO" id="GO:0046872">
    <property type="term" value="F:metal ion binding"/>
    <property type="evidence" value="ECO:0007669"/>
    <property type="project" value="UniProtKB-KW"/>
</dbReference>
<dbReference type="Proteomes" id="UP000321827">
    <property type="component" value="Unassembled WGS sequence"/>
</dbReference>
<dbReference type="GO" id="GO:0004493">
    <property type="term" value="F:methylmalonyl-CoA epimerase activity"/>
    <property type="evidence" value="ECO:0007669"/>
    <property type="project" value="TreeGrafter"/>
</dbReference>
<protein>
    <submittedName>
        <fullName evidence="4">Methylmalonyl-CoA epimerase</fullName>
    </submittedName>
</protein>
<dbReference type="NCBIfam" id="TIGR03081">
    <property type="entry name" value="metmalonyl_epim"/>
    <property type="match status" value="1"/>
</dbReference>
<gene>
    <name evidence="4" type="ORF">ODE01S_12870</name>
</gene>
<evidence type="ECO:0000256" key="2">
    <source>
        <dbReference type="ARBA" id="ARBA00022723"/>
    </source>
</evidence>
<evidence type="ECO:0000313" key="4">
    <source>
        <dbReference type="EMBL" id="GEM89853.1"/>
    </source>
</evidence>
<dbReference type="PANTHER" id="PTHR43048:SF3">
    <property type="entry name" value="METHYLMALONYL-COA EPIMERASE, MITOCHONDRIAL"/>
    <property type="match status" value="1"/>
</dbReference>
<keyword evidence="2" id="KW-0479">Metal-binding</keyword>
<dbReference type="OrthoDB" id="9788468at2"/>
<dbReference type="InterPro" id="IPR029068">
    <property type="entry name" value="Glyas_Bleomycin-R_OHBP_Dase"/>
</dbReference>
<comment type="caution">
    <text evidence="4">The sequence shown here is derived from an EMBL/GenBank/DDBJ whole genome shotgun (WGS) entry which is preliminary data.</text>
</comment>
<accession>A0A511RJN0</accession>
<dbReference type="CDD" id="cd07249">
    <property type="entry name" value="MMCE"/>
    <property type="match status" value="1"/>
</dbReference>
<evidence type="ECO:0000259" key="3">
    <source>
        <dbReference type="PROSITE" id="PS51819"/>
    </source>
</evidence>
<dbReference type="InterPro" id="IPR037523">
    <property type="entry name" value="VOC_core"/>
</dbReference>
<sequence length="131" mass="14455">MDLHHVGIATPEPEAMLERYRALGYTLEAEDELPQQGVRAYMLESGGHRLELLVPLDPETPVGRFLERRGPGLHHLAFATPDLERTLAELAAAGAPLIDEKPRRGFGGHRVAFVHPRWYGGVLVEFVEAGA</sequence>
<dbReference type="RefSeq" id="WP_147147045.1">
    <property type="nucleotide sequence ID" value="NZ_BJXN01000007.1"/>
</dbReference>
<dbReference type="PROSITE" id="PS51819">
    <property type="entry name" value="VOC"/>
    <property type="match status" value="1"/>
</dbReference>
<dbReference type="AlphaFoldDB" id="A0A511RJN0"/>
<dbReference type="EMBL" id="BJXN01000007">
    <property type="protein sequence ID" value="GEM89853.1"/>
    <property type="molecule type" value="Genomic_DNA"/>
</dbReference>
<feature type="domain" description="VOC" evidence="3">
    <location>
        <begin position="2"/>
        <end position="129"/>
    </location>
</feature>
<reference evidence="4 5" key="1">
    <citation type="submission" date="2019-07" db="EMBL/GenBank/DDBJ databases">
        <title>Whole genome shotgun sequence of Oceanithermus desulfurans NBRC 100063.</title>
        <authorList>
            <person name="Hosoyama A."/>
            <person name="Uohara A."/>
            <person name="Ohji S."/>
            <person name="Ichikawa N."/>
        </authorList>
    </citation>
    <scope>NUCLEOTIDE SEQUENCE [LARGE SCALE GENOMIC DNA]</scope>
    <source>
        <strain evidence="4 5">NBRC 100063</strain>
    </source>
</reference>
<organism evidence="4 5">
    <name type="scientific">Oceanithermus desulfurans NBRC 100063</name>
    <dbReference type="NCBI Taxonomy" id="1227550"/>
    <lineage>
        <taxon>Bacteria</taxon>
        <taxon>Thermotogati</taxon>
        <taxon>Deinococcota</taxon>
        <taxon>Deinococci</taxon>
        <taxon>Thermales</taxon>
        <taxon>Thermaceae</taxon>
        <taxon>Oceanithermus</taxon>
    </lineage>
</organism>
<dbReference type="Pfam" id="PF13669">
    <property type="entry name" value="Glyoxalase_4"/>
    <property type="match status" value="1"/>
</dbReference>
<evidence type="ECO:0000313" key="5">
    <source>
        <dbReference type="Proteomes" id="UP000321827"/>
    </source>
</evidence>
<proteinExistence type="inferred from homology"/>
<dbReference type="Gene3D" id="3.10.180.10">
    <property type="entry name" value="2,3-Dihydroxybiphenyl 1,2-Dioxygenase, domain 1"/>
    <property type="match status" value="1"/>
</dbReference>
<evidence type="ECO:0000256" key="1">
    <source>
        <dbReference type="ARBA" id="ARBA00009308"/>
    </source>
</evidence>
<dbReference type="PANTHER" id="PTHR43048">
    <property type="entry name" value="METHYLMALONYL-COA EPIMERASE"/>
    <property type="match status" value="1"/>
</dbReference>
<dbReference type="GO" id="GO:0046491">
    <property type="term" value="P:L-methylmalonyl-CoA metabolic process"/>
    <property type="evidence" value="ECO:0007669"/>
    <property type="project" value="TreeGrafter"/>
</dbReference>
<dbReference type="InterPro" id="IPR051785">
    <property type="entry name" value="MMCE/EMCE_epimerase"/>
</dbReference>
<comment type="similarity">
    <text evidence="1">Belongs to the methylmalonyl-CoA epimerase family.</text>
</comment>
<dbReference type="InterPro" id="IPR017515">
    <property type="entry name" value="MeMalonyl-CoA_epimerase"/>
</dbReference>